<keyword evidence="2" id="KW-0479">Metal-binding</keyword>
<dbReference type="InterPro" id="IPR001128">
    <property type="entry name" value="Cyt_P450"/>
</dbReference>
<sequence>MRARARDRRVYLSGHPVLFALLAAVRHRAVTRLGGTLLVNGTDAFVEAMTRVPLDRRADGTTGAIARDLADADLLFDQDGAAHRNARRDLAARLSSAGVERLRPVWRSVLDRRLGALRDGGRADLVDMTAELAGSTAAALLGIDADPRELSRAARTAAAAAARAHLPGIRLPARRGHDPATAARALTTLLANAPRVARPGAGRPGSGCPVARADAGPETGTGLASMLAVAAINTTVAAIPRAVAWCADDRLWEHAAAGGERLDALVSELLRVVVPTPLLPRAAGGDGVIGGCPVAHGDRLILVTRHATGAHHRDPDPADPAPPHVAQLVFGTGPHACPGAALARAQLRDVLAALAPLHPAVVTARPDRGAALPGWRVLTIEATTRGVPAATIRTGASHPPGASGATPEAGA</sequence>
<dbReference type="EMBL" id="JAUSUZ010000001">
    <property type="protein sequence ID" value="MDQ0369665.1"/>
    <property type="molecule type" value="Genomic_DNA"/>
</dbReference>
<dbReference type="PANTHER" id="PTHR46696:SF6">
    <property type="entry name" value="P450, PUTATIVE (EUROFUNG)-RELATED"/>
    <property type="match status" value="1"/>
</dbReference>
<keyword evidence="2" id="KW-0408">Iron</keyword>
<evidence type="ECO:0000313" key="4">
    <source>
        <dbReference type="EMBL" id="MDQ0369665.1"/>
    </source>
</evidence>
<evidence type="ECO:0000256" key="2">
    <source>
        <dbReference type="RuleBase" id="RU000461"/>
    </source>
</evidence>
<name>A0AAE3W5H2_9ACTN</name>
<dbReference type="PRINTS" id="PR00359">
    <property type="entry name" value="BP450"/>
</dbReference>
<keyword evidence="5" id="KW-1185">Reference proteome</keyword>
<dbReference type="GO" id="GO:0004497">
    <property type="term" value="F:monooxygenase activity"/>
    <property type="evidence" value="ECO:0007669"/>
    <property type="project" value="UniProtKB-KW"/>
</dbReference>
<dbReference type="InterPro" id="IPR036396">
    <property type="entry name" value="Cyt_P450_sf"/>
</dbReference>
<dbReference type="RefSeq" id="WP_307245047.1">
    <property type="nucleotide sequence ID" value="NZ_JAUSUZ010000001.1"/>
</dbReference>
<evidence type="ECO:0000313" key="5">
    <source>
        <dbReference type="Proteomes" id="UP001240236"/>
    </source>
</evidence>
<organism evidence="4 5">
    <name type="scientific">Catenuloplanes indicus</name>
    <dbReference type="NCBI Taxonomy" id="137267"/>
    <lineage>
        <taxon>Bacteria</taxon>
        <taxon>Bacillati</taxon>
        <taxon>Actinomycetota</taxon>
        <taxon>Actinomycetes</taxon>
        <taxon>Micromonosporales</taxon>
        <taxon>Micromonosporaceae</taxon>
        <taxon>Catenuloplanes</taxon>
    </lineage>
</organism>
<dbReference type="AlphaFoldDB" id="A0AAE3W5H2"/>
<dbReference type="Pfam" id="PF00067">
    <property type="entry name" value="p450"/>
    <property type="match status" value="1"/>
</dbReference>
<dbReference type="InterPro" id="IPR017972">
    <property type="entry name" value="Cyt_P450_CS"/>
</dbReference>
<comment type="similarity">
    <text evidence="1 2">Belongs to the cytochrome P450 family.</text>
</comment>
<dbReference type="PANTHER" id="PTHR46696">
    <property type="entry name" value="P450, PUTATIVE (EUROFUNG)-RELATED"/>
    <property type="match status" value="1"/>
</dbReference>
<dbReference type="GO" id="GO:0005506">
    <property type="term" value="F:iron ion binding"/>
    <property type="evidence" value="ECO:0007669"/>
    <property type="project" value="InterPro"/>
</dbReference>
<keyword evidence="2" id="KW-0560">Oxidoreductase</keyword>
<dbReference type="SUPFAM" id="SSF48264">
    <property type="entry name" value="Cytochrome P450"/>
    <property type="match status" value="1"/>
</dbReference>
<feature type="region of interest" description="Disordered" evidence="3">
    <location>
        <begin position="391"/>
        <end position="411"/>
    </location>
</feature>
<reference evidence="4 5" key="1">
    <citation type="submission" date="2023-07" db="EMBL/GenBank/DDBJ databases">
        <title>Sequencing the genomes of 1000 actinobacteria strains.</title>
        <authorList>
            <person name="Klenk H.-P."/>
        </authorList>
    </citation>
    <scope>NUCLEOTIDE SEQUENCE [LARGE SCALE GENOMIC DNA]</scope>
    <source>
        <strain evidence="4 5">DSM 44709</strain>
    </source>
</reference>
<evidence type="ECO:0000256" key="1">
    <source>
        <dbReference type="ARBA" id="ARBA00010617"/>
    </source>
</evidence>
<dbReference type="GO" id="GO:0016705">
    <property type="term" value="F:oxidoreductase activity, acting on paired donors, with incorporation or reduction of molecular oxygen"/>
    <property type="evidence" value="ECO:0007669"/>
    <property type="project" value="InterPro"/>
</dbReference>
<dbReference type="GO" id="GO:0020037">
    <property type="term" value="F:heme binding"/>
    <property type="evidence" value="ECO:0007669"/>
    <property type="project" value="InterPro"/>
</dbReference>
<dbReference type="Proteomes" id="UP001240236">
    <property type="component" value="Unassembled WGS sequence"/>
</dbReference>
<accession>A0AAE3W5H2</accession>
<comment type="caution">
    <text evidence="4">The sequence shown here is derived from an EMBL/GenBank/DDBJ whole genome shotgun (WGS) entry which is preliminary data.</text>
</comment>
<dbReference type="InterPro" id="IPR002397">
    <property type="entry name" value="Cyt_P450_B"/>
</dbReference>
<proteinExistence type="inferred from homology"/>
<evidence type="ECO:0000256" key="3">
    <source>
        <dbReference type="SAM" id="MobiDB-lite"/>
    </source>
</evidence>
<keyword evidence="2" id="KW-0349">Heme</keyword>
<dbReference type="PROSITE" id="PS00086">
    <property type="entry name" value="CYTOCHROME_P450"/>
    <property type="match status" value="1"/>
</dbReference>
<gene>
    <name evidence="4" type="ORF">J2S42_006334</name>
</gene>
<dbReference type="Gene3D" id="1.10.630.10">
    <property type="entry name" value="Cytochrome P450"/>
    <property type="match status" value="1"/>
</dbReference>
<protein>
    <submittedName>
        <fullName evidence="4">Cytochrome P450</fullName>
    </submittedName>
</protein>
<keyword evidence="2" id="KW-0503">Monooxygenase</keyword>